<dbReference type="Proteomes" id="UP000712600">
    <property type="component" value="Unassembled WGS sequence"/>
</dbReference>
<evidence type="ECO:0000313" key="1">
    <source>
        <dbReference type="EMBL" id="KAF3603713.1"/>
    </source>
</evidence>
<dbReference type="EMBL" id="QGKX02000004">
    <property type="protein sequence ID" value="KAF3603713.1"/>
    <property type="molecule type" value="Genomic_DNA"/>
</dbReference>
<accession>A0A8S9SU68</accession>
<sequence length="134" mass="14790">MKVVICSCFKTVVADLTHPPPEMLGTSHATAGKASAAPDCYHVNVVVANYKDDSAEACWEHHSRKDHAISINSAETAKNMVCDYGRGDCDYEMVIVVTKKDVVGEEVVVDMIMEEAVLVIANERKYVFFFSTDK</sequence>
<comment type="caution">
    <text evidence="1">The sequence shown here is derived from an EMBL/GenBank/DDBJ whole genome shotgun (WGS) entry which is preliminary data.</text>
</comment>
<protein>
    <submittedName>
        <fullName evidence="1">Uncharacterized protein</fullName>
    </submittedName>
</protein>
<gene>
    <name evidence="1" type="ORF">F2Q69_00034032</name>
</gene>
<evidence type="ECO:0000313" key="2">
    <source>
        <dbReference type="Proteomes" id="UP000712600"/>
    </source>
</evidence>
<name>A0A8S9SU68_BRACR</name>
<organism evidence="1 2">
    <name type="scientific">Brassica cretica</name>
    <name type="common">Mustard</name>
    <dbReference type="NCBI Taxonomy" id="69181"/>
    <lineage>
        <taxon>Eukaryota</taxon>
        <taxon>Viridiplantae</taxon>
        <taxon>Streptophyta</taxon>
        <taxon>Embryophyta</taxon>
        <taxon>Tracheophyta</taxon>
        <taxon>Spermatophyta</taxon>
        <taxon>Magnoliopsida</taxon>
        <taxon>eudicotyledons</taxon>
        <taxon>Gunneridae</taxon>
        <taxon>Pentapetalae</taxon>
        <taxon>rosids</taxon>
        <taxon>malvids</taxon>
        <taxon>Brassicales</taxon>
        <taxon>Brassicaceae</taxon>
        <taxon>Brassiceae</taxon>
        <taxon>Brassica</taxon>
    </lineage>
</organism>
<reference evidence="1" key="1">
    <citation type="submission" date="2019-12" db="EMBL/GenBank/DDBJ databases">
        <title>Genome sequencing and annotation of Brassica cretica.</title>
        <authorList>
            <person name="Studholme D.J."/>
            <person name="Sarris P."/>
        </authorList>
    </citation>
    <scope>NUCLEOTIDE SEQUENCE</scope>
    <source>
        <strain evidence="1">PFS-109/04</strain>
        <tissue evidence="1">Leaf</tissue>
    </source>
</reference>
<dbReference type="AlphaFoldDB" id="A0A8S9SU68"/>
<proteinExistence type="predicted"/>